<accession>A0A0M6YA20</accession>
<evidence type="ECO:0000313" key="2">
    <source>
        <dbReference type="Proteomes" id="UP000048926"/>
    </source>
</evidence>
<name>A0A0M6YA20_9HYPH</name>
<sequence>MFSSIVLLGGTGDVGRRVVNPLNEHTDCQIYLASRNCGLVLDTSASPAYVSALEPNSRPGSVMGRLAGRQCEMVFLMMRSQCQHADKPEPRELLQI</sequence>
<proteinExistence type="predicted"/>
<gene>
    <name evidence="1" type="ORF">LAL4801_05382</name>
</gene>
<reference evidence="2" key="1">
    <citation type="submission" date="2015-07" db="EMBL/GenBank/DDBJ databases">
        <authorList>
            <person name="Rodrigo-Torres Lidia"/>
            <person name="Arahal R.David."/>
        </authorList>
    </citation>
    <scope>NUCLEOTIDE SEQUENCE [LARGE SCALE GENOMIC DNA]</scope>
    <source>
        <strain evidence="2">CECT 4801</strain>
    </source>
</reference>
<dbReference type="Proteomes" id="UP000048926">
    <property type="component" value="Unassembled WGS sequence"/>
</dbReference>
<protein>
    <submittedName>
        <fullName evidence="1">Uncharacterized protein</fullName>
    </submittedName>
</protein>
<dbReference type="EMBL" id="CXST01000004">
    <property type="protein sequence ID" value="CTQ46922.1"/>
    <property type="molecule type" value="Genomic_DNA"/>
</dbReference>
<dbReference type="AlphaFoldDB" id="A0A0M6YA20"/>
<keyword evidence="2" id="KW-1185">Reference proteome</keyword>
<organism evidence="1 2">
    <name type="scientific">Roseibium aggregatum</name>
    <dbReference type="NCBI Taxonomy" id="187304"/>
    <lineage>
        <taxon>Bacteria</taxon>
        <taxon>Pseudomonadati</taxon>
        <taxon>Pseudomonadota</taxon>
        <taxon>Alphaproteobacteria</taxon>
        <taxon>Hyphomicrobiales</taxon>
        <taxon>Stappiaceae</taxon>
        <taxon>Roseibium</taxon>
    </lineage>
</organism>
<evidence type="ECO:0000313" key="1">
    <source>
        <dbReference type="EMBL" id="CTQ46922.1"/>
    </source>
</evidence>